<reference evidence="2" key="2">
    <citation type="journal article" date="2015" name="Fish Shellfish Immunol.">
        <title>Early steps in the European eel (Anguilla anguilla)-Vibrio vulnificus interaction in the gills: Role of the RtxA13 toxin.</title>
        <authorList>
            <person name="Callol A."/>
            <person name="Pajuelo D."/>
            <person name="Ebbesson L."/>
            <person name="Teles M."/>
            <person name="MacKenzie S."/>
            <person name="Amaro C."/>
        </authorList>
    </citation>
    <scope>NUCLEOTIDE SEQUENCE</scope>
</reference>
<protein>
    <submittedName>
        <fullName evidence="2">Uncharacterized protein</fullName>
    </submittedName>
</protein>
<evidence type="ECO:0000313" key="2">
    <source>
        <dbReference type="EMBL" id="JAH16749.1"/>
    </source>
</evidence>
<proteinExistence type="predicted"/>
<accession>A0A0E9QJ10</accession>
<reference evidence="2" key="1">
    <citation type="submission" date="2014-11" db="EMBL/GenBank/DDBJ databases">
        <authorList>
            <person name="Amaro Gonzalez C."/>
        </authorList>
    </citation>
    <scope>NUCLEOTIDE SEQUENCE</scope>
</reference>
<sequence>MSETQHQARSHSLHNPGNNWLSPTCEGCFSLLVSAWWNKLPKVVRTAESFAIFWYPKQDN</sequence>
<organism evidence="2">
    <name type="scientific">Anguilla anguilla</name>
    <name type="common">European freshwater eel</name>
    <name type="synonym">Muraena anguilla</name>
    <dbReference type="NCBI Taxonomy" id="7936"/>
    <lineage>
        <taxon>Eukaryota</taxon>
        <taxon>Metazoa</taxon>
        <taxon>Chordata</taxon>
        <taxon>Craniata</taxon>
        <taxon>Vertebrata</taxon>
        <taxon>Euteleostomi</taxon>
        <taxon>Actinopterygii</taxon>
        <taxon>Neopterygii</taxon>
        <taxon>Teleostei</taxon>
        <taxon>Anguilliformes</taxon>
        <taxon>Anguillidae</taxon>
        <taxon>Anguilla</taxon>
    </lineage>
</organism>
<evidence type="ECO:0000256" key="1">
    <source>
        <dbReference type="SAM" id="MobiDB-lite"/>
    </source>
</evidence>
<feature type="region of interest" description="Disordered" evidence="1">
    <location>
        <begin position="1"/>
        <end position="21"/>
    </location>
</feature>
<dbReference type="EMBL" id="GBXM01091828">
    <property type="protein sequence ID" value="JAH16749.1"/>
    <property type="molecule type" value="Transcribed_RNA"/>
</dbReference>
<name>A0A0E9QJ10_ANGAN</name>
<dbReference type="AlphaFoldDB" id="A0A0E9QJ10"/>